<accession>A0A9D1ZGF7</accession>
<reference evidence="2" key="1">
    <citation type="journal article" date="2021" name="PeerJ">
        <title>Extensive microbial diversity within the chicken gut microbiome revealed by metagenomics and culture.</title>
        <authorList>
            <person name="Gilroy R."/>
            <person name="Ravi A."/>
            <person name="Getino M."/>
            <person name="Pursley I."/>
            <person name="Horton D.L."/>
            <person name="Alikhan N.F."/>
            <person name="Baker D."/>
            <person name="Gharbi K."/>
            <person name="Hall N."/>
            <person name="Watson M."/>
            <person name="Adriaenssens E.M."/>
            <person name="Foster-Nyarko E."/>
            <person name="Jarju S."/>
            <person name="Secka A."/>
            <person name="Antonio M."/>
            <person name="Oren A."/>
            <person name="Chaudhuri R.R."/>
            <person name="La Ragione R."/>
            <person name="Hildebrand F."/>
            <person name="Pallen M.J."/>
        </authorList>
    </citation>
    <scope>NUCLEOTIDE SEQUENCE</scope>
    <source>
        <strain evidence="2">Gambia2-208</strain>
    </source>
</reference>
<dbReference type="EMBL" id="DXCV01000033">
    <property type="protein sequence ID" value="HIY87929.1"/>
    <property type="molecule type" value="Genomic_DNA"/>
</dbReference>
<gene>
    <name evidence="2" type="ORF">H9824_04380</name>
</gene>
<feature type="coiled-coil region" evidence="1">
    <location>
        <begin position="85"/>
        <end position="175"/>
    </location>
</feature>
<sequence length="292" mass="32693">MKKLVLSLMAFAAVLASCDGIGGNQSRLQAENDSLQAVLNERNAELDEMMGTFNEISEGFRQINAAENRVDLQRGALSEGSLSAKEQIASDIEFIRKQMEENKQQIAKLQQQLKNSRTNSAQLKKAVESLTQELVEKTKRIEELQAELASKNIRIQELDAAVTTLTTEKETLVAENEAKAQTVAAQDKALNAAWFVFGTKKELKDQRILTNAGVFRKGDVMQDEAMNKDYFTQIDIRTTKEIKLYSKSADLLTTHPAGTYVLEEDGKGQLTLKITDPERFWSVSKYLVIQVK</sequence>
<dbReference type="Proteomes" id="UP000886851">
    <property type="component" value="Unassembled WGS sequence"/>
</dbReference>
<keyword evidence="1" id="KW-0175">Coiled coil</keyword>
<name>A0A9D1ZGF7_9BACE</name>
<dbReference type="AlphaFoldDB" id="A0A9D1ZGF7"/>
<organism evidence="2 3">
    <name type="scientific">Candidatus Bacteroides pullicola</name>
    <dbReference type="NCBI Taxonomy" id="2838475"/>
    <lineage>
        <taxon>Bacteria</taxon>
        <taxon>Pseudomonadati</taxon>
        <taxon>Bacteroidota</taxon>
        <taxon>Bacteroidia</taxon>
        <taxon>Bacteroidales</taxon>
        <taxon>Bacteroidaceae</taxon>
        <taxon>Bacteroides</taxon>
    </lineage>
</organism>
<evidence type="ECO:0000256" key="1">
    <source>
        <dbReference type="SAM" id="Coils"/>
    </source>
</evidence>
<evidence type="ECO:0000313" key="2">
    <source>
        <dbReference type="EMBL" id="HIY87929.1"/>
    </source>
</evidence>
<dbReference type="PROSITE" id="PS51257">
    <property type="entry name" value="PROKAR_LIPOPROTEIN"/>
    <property type="match status" value="1"/>
</dbReference>
<dbReference type="Gene3D" id="6.10.140.920">
    <property type="match status" value="1"/>
</dbReference>
<evidence type="ECO:0008006" key="4">
    <source>
        <dbReference type="Google" id="ProtNLM"/>
    </source>
</evidence>
<evidence type="ECO:0000313" key="3">
    <source>
        <dbReference type="Proteomes" id="UP000886851"/>
    </source>
</evidence>
<reference evidence="2" key="2">
    <citation type="submission" date="2021-04" db="EMBL/GenBank/DDBJ databases">
        <authorList>
            <person name="Gilroy R."/>
        </authorList>
    </citation>
    <scope>NUCLEOTIDE SEQUENCE</scope>
    <source>
        <strain evidence="2">Gambia2-208</strain>
    </source>
</reference>
<proteinExistence type="predicted"/>
<protein>
    <recommendedName>
        <fullName evidence="4">Chromosome partition protein Smc</fullName>
    </recommendedName>
</protein>
<comment type="caution">
    <text evidence="2">The sequence shown here is derived from an EMBL/GenBank/DDBJ whole genome shotgun (WGS) entry which is preliminary data.</text>
</comment>